<organism evidence="1 2">
    <name type="scientific">Xenotaenia resolanae</name>
    <dbReference type="NCBI Taxonomy" id="208358"/>
    <lineage>
        <taxon>Eukaryota</taxon>
        <taxon>Metazoa</taxon>
        <taxon>Chordata</taxon>
        <taxon>Craniata</taxon>
        <taxon>Vertebrata</taxon>
        <taxon>Euteleostomi</taxon>
        <taxon>Actinopterygii</taxon>
        <taxon>Neopterygii</taxon>
        <taxon>Teleostei</taxon>
        <taxon>Neoteleostei</taxon>
        <taxon>Acanthomorphata</taxon>
        <taxon>Ovalentaria</taxon>
        <taxon>Atherinomorphae</taxon>
        <taxon>Cyprinodontiformes</taxon>
        <taxon>Goodeidae</taxon>
        <taxon>Xenotaenia</taxon>
    </lineage>
</organism>
<keyword evidence="2" id="KW-1185">Reference proteome</keyword>
<name>A0ABV0W378_9TELE</name>
<comment type="caution">
    <text evidence="1">The sequence shown here is derived from an EMBL/GenBank/DDBJ whole genome shotgun (WGS) entry which is preliminary data.</text>
</comment>
<protein>
    <submittedName>
        <fullName evidence="1">Uncharacterized protein</fullName>
    </submittedName>
</protein>
<reference evidence="1 2" key="1">
    <citation type="submission" date="2021-06" db="EMBL/GenBank/DDBJ databases">
        <authorList>
            <person name="Palmer J.M."/>
        </authorList>
    </citation>
    <scope>NUCLEOTIDE SEQUENCE [LARGE SCALE GENOMIC DNA]</scope>
    <source>
        <strain evidence="1 2">XR_2019</strain>
        <tissue evidence="1">Muscle</tissue>
    </source>
</reference>
<sequence>MRYLLPFTVPSNTIYNLCAKHCVQKATDKLTIYPCALSKSETENWRFRRSWFRARMKPVGSTDMNDIRQEIIDLPQVNLRCLSGVALHSFVLGQAPQRQTRAARPCPRQGWLFGYWRAVGKYNQFKDCYRDRTKECCCCESFDMKMTCAENAELPVGMQTAAK</sequence>
<accession>A0ABV0W378</accession>
<dbReference type="EMBL" id="JAHRIM010021503">
    <property type="protein sequence ID" value="MEQ2263076.1"/>
    <property type="molecule type" value="Genomic_DNA"/>
</dbReference>
<proteinExistence type="predicted"/>
<dbReference type="Proteomes" id="UP001444071">
    <property type="component" value="Unassembled WGS sequence"/>
</dbReference>
<gene>
    <name evidence="1" type="ORF">XENORESO_002819</name>
</gene>
<evidence type="ECO:0000313" key="1">
    <source>
        <dbReference type="EMBL" id="MEQ2263076.1"/>
    </source>
</evidence>
<evidence type="ECO:0000313" key="2">
    <source>
        <dbReference type="Proteomes" id="UP001444071"/>
    </source>
</evidence>